<keyword evidence="3" id="KW-1185">Reference proteome</keyword>
<reference evidence="2 3" key="1">
    <citation type="journal article" date="2011" name="J. Bacteriol.">
        <title>Genome sequence of the mercury-methylating and pleomorphic Desulfovibrio africanus Strain Walvis Bay.</title>
        <authorList>
            <person name="Brown S.D."/>
            <person name="Wall J.D."/>
            <person name="Kucken A.M."/>
            <person name="Gilmour C.C."/>
            <person name="Podar M."/>
            <person name="Brandt C.C."/>
            <person name="Teshima H."/>
            <person name="Detter J.C."/>
            <person name="Han C.S."/>
            <person name="Land M.L."/>
            <person name="Lucas S."/>
            <person name="Han J."/>
            <person name="Pennacchio L."/>
            <person name="Nolan M."/>
            <person name="Pitluck S."/>
            <person name="Woyke T."/>
            <person name="Goodwin L."/>
            <person name="Palumbo A.V."/>
            <person name="Elias D.A."/>
        </authorList>
    </citation>
    <scope>NUCLEOTIDE SEQUENCE [LARGE SCALE GENOMIC DNA]</scope>
    <source>
        <strain evidence="2 3">Walvis Bay</strain>
    </source>
</reference>
<proteinExistence type="predicted"/>
<organism evidence="2 3">
    <name type="scientific">Desulfocurvibacter africanus subsp. africanus str. Walvis Bay</name>
    <dbReference type="NCBI Taxonomy" id="690850"/>
    <lineage>
        <taxon>Bacteria</taxon>
        <taxon>Pseudomonadati</taxon>
        <taxon>Thermodesulfobacteriota</taxon>
        <taxon>Desulfovibrionia</taxon>
        <taxon>Desulfovibrionales</taxon>
        <taxon>Desulfovibrionaceae</taxon>
        <taxon>Desulfocurvibacter</taxon>
    </lineage>
</organism>
<gene>
    <name evidence="2" type="ORF">Desaf_0084</name>
</gene>
<feature type="domain" description="Aminoglycoside phosphotransferase" evidence="1">
    <location>
        <begin position="23"/>
        <end position="258"/>
    </location>
</feature>
<dbReference type="InterPro" id="IPR011009">
    <property type="entry name" value="Kinase-like_dom_sf"/>
</dbReference>
<dbReference type="Proteomes" id="UP000007844">
    <property type="component" value="Chromosome"/>
</dbReference>
<dbReference type="STRING" id="690850.Desaf_0084"/>
<sequence length="331" mass="37666">MEDVQAVRGYLERSGWLEGIREVRFLAAGEYNENHYVRASGGEYVLRINHGSQLGLGREQIGYEFSVLSAVAPSGVTPRPYRVDPWPEGLSGGTLLMDYLPGRPLDYSHDLERAARILARVHALPPDDGLIRQDRAVLDIVAESEGLLDRYPDHPRPEMRDRLLAYRDDVLTLNERSRDFLASEPPVMVNTEVNSGNFIMSHMDGRHGKGDFLVDWEKAVVSTRHQDLGHFLAPTTTLWKTDTQLDREQREAFLSAYRRELLLLGAAAPDMDALREGSAILERTILLRALSWSHMAYCEYTRAERAIRNADTLAKIRQYLDNAECFLTWKE</sequence>
<dbReference type="InterPro" id="IPR051678">
    <property type="entry name" value="AGP_Transferase"/>
</dbReference>
<evidence type="ECO:0000313" key="2">
    <source>
        <dbReference type="EMBL" id="EGJ48446.1"/>
    </source>
</evidence>
<protein>
    <submittedName>
        <fullName evidence="2">Aminoglycoside phosphotransferase</fullName>
    </submittedName>
</protein>
<dbReference type="eggNOG" id="COG0510">
    <property type="taxonomic scope" value="Bacteria"/>
</dbReference>
<dbReference type="SUPFAM" id="SSF56112">
    <property type="entry name" value="Protein kinase-like (PK-like)"/>
    <property type="match status" value="1"/>
</dbReference>
<evidence type="ECO:0000259" key="1">
    <source>
        <dbReference type="Pfam" id="PF01636"/>
    </source>
</evidence>
<keyword evidence="2" id="KW-0808">Transferase</keyword>
<dbReference type="KEGG" id="daf:Desaf_0084"/>
<name>F3YTR5_DESAF</name>
<dbReference type="EMBL" id="CP003221">
    <property type="protein sequence ID" value="EGJ48446.1"/>
    <property type="molecule type" value="Genomic_DNA"/>
</dbReference>
<dbReference type="PANTHER" id="PTHR21310">
    <property type="entry name" value="AMINOGLYCOSIDE PHOSPHOTRANSFERASE-RELATED-RELATED"/>
    <property type="match status" value="1"/>
</dbReference>
<dbReference type="InterPro" id="IPR002575">
    <property type="entry name" value="Aminoglycoside_PTrfase"/>
</dbReference>
<dbReference type="RefSeq" id="WP_014258322.1">
    <property type="nucleotide sequence ID" value="NC_016629.1"/>
</dbReference>
<dbReference type="AlphaFoldDB" id="F3YTR5"/>
<dbReference type="Gene3D" id="3.90.1200.10">
    <property type="match status" value="1"/>
</dbReference>
<evidence type="ECO:0000313" key="3">
    <source>
        <dbReference type="Proteomes" id="UP000007844"/>
    </source>
</evidence>
<dbReference type="GO" id="GO:0016740">
    <property type="term" value="F:transferase activity"/>
    <property type="evidence" value="ECO:0007669"/>
    <property type="project" value="UniProtKB-KW"/>
</dbReference>
<dbReference type="HOGENOM" id="CLU_050660_0_0_7"/>
<accession>F3YTR5</accession>
<dbReference type="Pfam" id="PF01636">
    <property type="entry name" value="APH"/>
    <property type="match status" value="1"/>
</dbReference>